<feature type="region of interest" description="Disordered" evidence="7">
    <location>
        <begin position="1"/>
        <end position="91"/>
    </location>
</feature>
<reference evidence="9 10" key="1">
    <citation type="submission" date="2019-04" db="EMBL/GenBank/DDBJ databases">
        <title>Friends and foes A comparative genomics studyof 23 Aspergillus species from section Flavi.</title>
        <authorList>
            <consortium name="DOE Joint Genome Institute"/>
            <person name="Kjaerbolling I."/>
            <person name="Vesth T."/>
            <person name="Frisvad J.C."/>
            <person name="Nybo J.L."/>
            <person name="Theobald S."/>
            <person name="Kildgaard S."/>
            <person name="Isbrandt T."/>
            <person name="Kuo A."/>
            <person name="Sato A."/>
            <person name="Lyhne E.K."/>
            <person name="Kogle M.E."/>
            <person name="Wiebenga A."/>
            <person name="Kun R.S."/>
            <person name="Lubbers R.J."/>
            <person name="Makela M.R."/>
            <person name="Barry K."/>
            <person name="Chovatia M."/>
            <person name="Clum A."/>
            <person name="Daum C."/>
            <person name="Haridas S."/>
            <person name="He G."/>
            <person name="LaButti K."/>
            <person name="Lipzen A."/>
            <person name="Mondo S."/>
            <person name="Riley R."/>
            <person name="Salamov A."/>
            <person name="Simmons B.A."/>
            <person name="Magnuson J.K."/>
            <person name="Henrissat B."/>
            <person name="Mortensen U.H."/>
            <person name="Larsen T.O."/>
            <person name="Devries R.P."/>
            <person name="Grigoriev I.V."/>
            <person name="Machida M."/>
            <person name="Baker S.E."/>
            <person name="Andersen M.R."/>
        </authorList>
    </citation>
    <scope>NUCLEOTIDE SEQUENCE [LARGE SCALE GENOMIC DNA]</scope>
    <source>
        <strain evidence="9 10">IBT 29228</strain>
    </source>
</reference>
<dbReference type="EMBL" id="ML736191">
    <property type="protein sequence ID" value="KAE8379693.1"/>
    <property type="molecule type" value="Genomic_DNA"/>
</dbReference>
<dbReference type="Proteomes" id="UP000326198">
    <property type="component" value="Unassembled WGS sequence"/>
</dbReference>
<dbReference type="GO" id="GO:0008270">
    <property type="term" value="F:zinc ion binding"/>
    <property type="evidence" value="ECO:0007669"/>
    <property type="project" value="InterPro"/>
</dbReference>
<evidence type="ECO:0000256" key="2">
    <source>
        <dbReference type="ARBA" id="ARBA00022833"/>
    </source>
</evidence>
<dbReference type="InterPro" id="IPR007219">
    <property type="entry name" value="XnlR_reg_dom"/>
</dbReference>
<keyword evidence="4" id="KW-0238">DNA-binding</keyword>
<dbReference type="Pfam" id="PF04082">
    <property type="entry name" value="Fungal_trans"/>
    <property type="match status" value="1"/>
</dbReference>
<dbReference type="GO" id="GO:0006351">
    <property type="term" value="P:DNA-templated transcription"/>
    <property type="evidence" value="ECO:0007669"/>
    <property type="project" value="InterPro"/>
</dbReference>
<keyword evidence="2" id="KW-0862">Zinc</keyword>
<dbReference type="PANTHER" id="PTHR31313:SF86">
    <property type="entry name" value="ZN(2)-C6 FUNGAL-TYPE DOMAIN-CONTAINING PROTEIN"/>
    <property type="match status" value="1"/>
</dbReference>
<proteinExistence type="predicted"/>
<name>A0A5N7BD52_9EURO</name>
<evidence type="ECO:0000256" key="5">
    <source>
        <dbReference type="ARBA" id="ARBA00023163"/>
    </source>
</evidence>
<feature type="compositionally biased region" description="Polar residues" evidence="7">
    <location>
        <begin position="33"/>
        <end position="45"/>
    </location>
</feature>
<evidence type="ECO:0000313" key="9">
    <source>
        <dbReference type="EMBL" id="KAE8379693.1"/>
    </source>
</evidence>
<organism evidence="9 10">
    <name type="scientific">Aspergillus bertholletiae</name>
    <dbReference type="NCBI Taxonomy" id="1226010"/>
    <lineage>
        <taxon>Eukaryota</taxon>
        <taxon>Fungi</taxon>
        <taxon>Dikarya</taxon>
        <taxon>Ascomycota</taxon>
        <taxon>Pezizomycotina</taxon>
        <taxon>Eurotiomycetes</taxon>
        <taxon>Eurotiomycetidae</taxon>
        <taxon>Eurotiales</taxon>
        <taxon>Aspergillaceae</taxon>
        <taxon>Aspergillus</taxon>
        <taxon>Aspergillus subgen. Circumdati</taxon>
    </lineage>
</organism>
<dbReference type="PANTHER" id="PTHR31313">
    <property type="entry name" value="TY1 ENHANCER ACTIVATOR"/>
    <property type="match status" value="1"/>
</dbReference>
<evidence type="ECO:0000256" key="1">
    <source>
        <dbReference type="ARBA" id="ARBA00022723"/>
    </source>
</evidence>
<dbReference type="CDD" id="cd12148">
    <property type="entry name" value="fungal_TF_MHR"/>
    <property type="match status" value="1"/>
</dbReference>
<keyword evidence="6" id="KW-0539">Nucleus</keyword>
<keyword evidence="1" id="KW-0479">Metal-binding</keyword>
<evidence type="ECO:0000256" key="6">
    <source>
        <dbReference type="ARBA" id="ARBA00023242"/>
    </source>
</evidence>
<gene>
    <name evidence="9" type="ORF">BDV26DRAFT_291145</name>
</gene>
<keyword evidence="10" id="KW-1185">Reference proteome</keyword>
<accession>A0A5N7BD52</accession>
<evidence type="ECO:0000256" key="4">
    <source>
        <dbReference type="ARBA" id="ARBA00023125"/>
    </source>
</evidence>
<evidence type="ECO:0000256" key="3">
    <source>
        <dbReference type="ARBA" id="ARBA00023015"/>
    </source>
</evidence>
<feature type="domain" description="Xylanolytic transcriptional activator regulatory" evidence="8">
    <location>
        <begin position="266"/>
        <end position="341"/>
    </location>
</feature>
<dbReference type="AlphaFoldDB" id="A0A5N7BD52"/>
<keyword evidence="5" id="KW-0804">Transcription</keyword>
<evidence type="ECO:0000259" key="8">
    <source>
        <dbReference type="SMART" id="SM00906"/>
    </source>
</evidence>
<dbReference type="GO" id="GO:0003677">
    <property type="term" value="F:DNA binding"/>
    <property type="evidence" value="ECO:0007669"/>
    <property type="project" value="UniProtKB-KW"/>
</dbReference>
<keyword evidence="3" id="KW-0805">Transcription regulation</keyword>
<dbReference type="OrthoDB" id="2154091at2759"/>
<feature type="compositionally biased region" description="Basic and acidic residues" evidence="7">
    <location>
        <begin position="1"/>
        <end position="16"/>
    </location>
</feature>
<protein>
    <submittedName>
        <fullName evidence="9">Fungal-specific transcription factor domain-containing protein</fullName>
    </submittedName>
</protein>
<dbReference type="SMART" id="SM00906">
    <property type="entry name" value="Fungal_trans"/>
    <property type="match status" value="1"/>
</dbReference>
<evidence type="ECO:0000256" key="7">
    <source>
        <dbReference type="SAM" id="MobiDB-lite"/>
    </source>
</evidence>
<evidence type="ECO:0000313" key="10">
    <source>
        <dbReference type="Proteomes" id="UP000326198"/>
    </source>
</evidence>
<feature type="compositionally biased region" description="Polar residues" evidence="7">
    <location>
        <begin position="79"/>
        <end position="91"/>
    </location>
</feature>
<dbReference type="InterPro" id="IPR051615">
    <property type="entry name" value="Transcr_Regulatory_Elem"/>
</dbReference>
<sequence>MSRLEEENRRLKDSLAKVEQQLKSQRADETHETQQLTVPVSQSHQLGAVPTPVSWDASRSRSRKESVAPHNLSHPSLDPQPSSQIDTVAQSHGPTSAVTDEITSNLGMMARGRPHHIEEPEALRNALFANSARLSQLEKIHFSSGQYDFDGVDPQVAMRLLSLYWDRQLDVGAVVYRPVFMRDMTCNGPYFSKLLLNAIYFTASKHCGLEEVFDDRSNALTAGRRFRRRIMELIGNHITTSEIATVQALLLLSHALFNWCDEKSLSWLYSGMAFNMITDLGIHARHSTDLRVGRLAPEDIEARQRVFWGAYIIDKFLSLYQGRCIRLRDADTSLPLRFLDEYEEYEILHASSYASASRISDPPAHHISILKGYCSLSIIMSGILDTLYAERSTTNDPTILLDASSSLYHRLQSWFKALPPILTTPLVQMPGRIASPHILSLRALYHTLEILLHRPFVSDGHLRGVSLSAASVAFNTCASAAVSIDHILVCYGRTFSMRFAPYILSYAAYVSATIHARVATQSAPGSQAHASLRRCVSTLKEHQESSLGPKKALEVIQNLIKSVGININDNYTTASPSNMTTEDSTTIPETYDIYRDSFRRNIGSSADPSQICTPNEGSLLPPETFEYDMDCIFQTFDIPHGSVIHPGHNSPPQDDSDGIWEPSTLDTMHVLFPLDPLYGLENIPSFL</sequence>